<dbReference type="InterPro" id="IPR006222">
    <property type="entry name" value="GCVT_N"/>
</dbReference>
<dbReference type="EMBL" id="AOSK01000094">
    <property type="protein sequence ID" value="EYD75081.1"/>
    <property type="molecule type" value="Genomic_DNA"/>
</dbReference>
<gene>
    <name evidence="5" type="ORF">Rumeso_03409</name>
</gene>
<proteinExistence type="predicted"/>
<dbReference type="SUPFAM" id="SSF101790">
    <property type="entry name" value="Aminomethyltransferase beta-barrel domain"/>
    <property type="match status" value="1"/>
</dbReference>
<protein>
    <submittedName>
        <fullName evidence="5">Sarcosine oxidase alpha subunit</fullName>
        <ecNumber evidence="5">1.5.3.1</ecNumber>
    </submittedName>
</protein>
<dbReference type="Gene3D" id="3.30.1360.120">
    <property type="entry name" value="Probable tRNA modification gtpase trme, domain 1"/>
    <property type="match status" value="1"/>
</dbReference>
<feature type="domain" description="Aminomethyltransferase C-terminal" evidence="3">
    <location>
        <begin position="755"/>
        <end position="835"/>
    </location>
</feature>
<sequence length="843" mass="91702">MDPPGERGKGPHEKRQDDLLRRGGHLNVAAQGKADIHLDQISLRTSKMPGNGGLMLDNPYPHIVPGPPRPSRILTAGLASGRERHEVPGGGALLVRIGAGDRVTIANVEGGQPCELLAADARGRLDAGLLGTRASGDAGGLRAMLAGADAAWNGLGRLRAGLLRRGIDLGPATSVNLFGPDTRAGEQAGFTAVADCDLVVVAPAVSMSPHDQDTATPLILTIDRARPRDLLGHDLPEPLADPVLDLRVRSATAESFLVKAGDYIQVIDVDGRQCTDFQAFDARKLDRGIQHPIDVTTSRTLMGHDFSRPGLHSKYYDQEMVPLVEVVQDTVGRHDAFALACSAKYYDDIGYPGHPNCSENFNRALAPHGVTARPGWMAVNLFFNTSIDAHGVLVSDEPWSRPGDYVLFRALTDLVCVNSACPDDTSPSNGWNLTDIHVRTYSGKESFSRAVAYRPTSQSEPRMTKETAFHPRTSALTRHVAEYRGYWLPQVYSANGTLEEYWACRERAAVMDLSPLRKVEVTGPDAEALMQWVLTRDVKKLSVGQVVYSAMCYEHGGMIDDGTLFRLGRDNFRWIGGDDYGATWIREQAEKLGLQAMVRTSTDQLHNIAVQGPLSRTILKDVIWTAPHQPALEELGWFRFAPARLRGPAGAPVVVSRTGYTGELGYEIFCHPKDALELWDTVWEAGQPHGLRPMGLNALDMVRIESGLIFAGYEFSDETDPFEAGIGFAVPLKSKPDDFVGREALVRRKEHPIHKFVGLEIASNVDVGHGDSVHVGRAKVGVVTSSTRSPILGKNIALARVDVAHAEVGTEVEVGKLDGQQKRLPARVTPPSAYDPKKTRPQS</sequence>
<dbReference type="InterPro" id="IPR028896">
    <property type="entry name" value="GcvT/YgfZ/DmdA"/>
</dbReference>
<keyword evidence="6" id="KW-1185">Reference proteome</keyword>
<evidence type="ECO:0000313" key="6">
    <source>
        <dbReference type="Proteomes" id="UP000019666"/>
    </source>
</evidence>
<dbReference type="InterPro" id="IPR013977">
    <property type="entry name" value="GcvT_C"/>
</dbReference>
<evidence type="ECO:0000259" key="3">
    <source>
        <dbReference type="Pfam" id="PF08669"/>
    </source>
</evidence>
<feature type="domain" description="GCVT N-terminal" evidence="2">
    <location>
        <begin position="470"/>
        <end position="733"/>
    </location>
</feature>
<evidence type="ECO:0000313" key="5">
    <source>
        <dbReference type="EMBL" id="EYD75081.1"/>
    </source>
</evidence>
<dbReference type="InterPro" id="IPR018959">
    <property type="entry name" value="DUF1989"/>
</dbReference>
<keyword evidence="5" id="KW-0560">Oxidoreductase</keyword>
<evidence type="ECO:0000256" key="1">
    <source>
        <dbReference type="SAM" id="MobiDB-lite"/>
    </source>
</evidence>
<dbReference type="Pfam" id="PF01571">
    <property type="entry name" value="GCV_T"/>
    <property type="match status" value="1"/>
</dbReference>
<dbReference type="GO" id="GO:0005829">
    <property type="term" value="C:cytosol"/>
    <property type="evidence" value="ECO:0007669"/>
    <property type="project" value="TreeGrafter"/>
</dbReference>
<dbReference type="EC" id="1.5.3.1" evidence="5"/>
<comment type="caution">
    <text evidence="5">The sequence shown here is derived from an EMBL/GenBank/DDBJ whole genome shotgun (WGS) entry which is preliminary data.</text>
</comment>
<dbReference type="InterPro" id="IPR029043">
    <property type="entry name" value="GcvT/YgfZ_C"/>
</dbReference>
<evidence type="ECO:0000259" key="4">
    <source>
        <dbReference type="Pfam" id="PF09347"/>
    </source>
</evidence>
<dbReference type="InterPro" id="IPR027266">
    <property type="entry name" value="TrmE/GcvT-like"/>
</dbReference>
<name>A0A017HL69_9RHOB</name>
<organism evidence="5 6">
    <name type="scientific">Rubellimicrobium mesophilum DSM 19309</name>
    <dbReference type="NCBI Taxonomy" id="442562"/>
    <lineage>
        <taxon>Bacteria</taxon>
        <taxon>Pseudomonadati</taxon>
        <taxon>Pseudomonadota</taxon>
        <taxon>Alphaproteobacteria</taxon>
        <taxon>Rhodobacterales</taxon>
        <taxon>Roseobacteraceae</taxon>
        <taxon>Rubellimicrobium</taxon>
    </lineage>
</organism>
<dbReference type="PANTHER" id="PTHR43757">
    <property type="entry name" value="AMINOMETHYLTRANSFERASE"/>
    <property type="match status" value="1"/>
</dbReference>
<evidence type="ECO:0000259" key="2">
    <source>
        <dbReference type="Pfam" id="PF01571"/>
    </source>
</evidence>
<dbReference type="SUPFAM" id="SSF103025">
    <property type="entry name" value="Folate-binding domain"/>
    <property type="match status" value="1"/>
</dbReference>
<reference evidence="5 6" key="1">
    <citation type="submission" date="2013-02" db="EMBL/GenBank/DDBJ databases">
        <authorList>
            <person name="Fiebig A."/>
            <person name="Goeker M."/>
            <person name="Klenk H.-P.P."/>
        </authorList>
    </citation>
    <scope>NUCLEOTIDE SEQUENCE [LARGE SCALE GENOMIC DNA]</scope>
    <source>
        <strain evidence="5 6">DSM 19309</strain>
    </source>
</reference>
<feature type="region of interest" description="Disordered" evidence="1">
    <location>
        <begin position="1"/>
        <end position="20"/>
    </location>
</feature>
<dbReference type="PANTHER" id="PTHR43757:SF2">
    <property type="entry name" value="AMINOMETHYLTRANSFERASE, MITOCHONDRIAL"/>
    <property type="match status" value="1"/>
</dbReference>
<dbReference type="Pfam" id="PF08669">
    <property type="entry name" value="GCV_T_C"/>
    <property type="match status" value="1"/>
</dbReference>
<feature type="domain" description="DUF1989" evidence="4">
    <location>
        <begin position="248"/>
        <end position="415"/>
    </location>
</feature>
<dbReference type="Proteomes" id="UP000019666">
    <property type="component" value="Unassembled WGS sequence"/>
</dbReference>
<dbReference type="HOGENOM" id="CLU_019604_0_0_5"/>
<dbReference type="Pfam" id="PF09347">
    <property type="entry name" value="DUF1989"/>
    <property type="match status" value="1"/>
</dbReference>
<dbReference type="PATRIC" id="fig|442562.3.peg.3355"/>
<dbReference type="AlphaFoldDB" id="A0A017HL69"/>
<feature type="region of interest" description="Disordered" evidence="1">
    <location>
        <begin position="814"/>
        <end position="843"/>
    </location>
</feature>
<accession>A0A017HL69</accession>
<dbReference type="STRING" id="442562.Rumeso_03409"/>
<dbReference type="GO" id="GO:0008115">
    <property type="term" value="F:sarcosine oxidase activity"/>
    <property type="evidence" value="ECO:0007669"/>
    <property type="project" value="UniProtKB-EC"/>
</dbReference>